<reference evidence="1" key="1">
    <citation type="submission" date="2014-11" db="EMBL/GenBank/DDBJ databases">
        <authorList>
            <person name="Amaro Gonzalez C."/>
        </authorList>
    </citation>
    <scope>NUCLEOTIDE SEQUENCE</scope>
</reference>
<organism evidence="1">
    <name type="scientific">Anguilla anguilla</name>
    <name type="common">European freshwater eel</name>
    <name type="synonym">Muraena anguilla</name>
    <dbReference type="NCBI Taxonomy" id="7936"/>
    <lineage>
        <taxon>Eukaryota</taxon>
        <taxon>Metazoa</taxon>
        <taxon>Chordata</taxon>
        <taxon>Craniata</taxon>
        <taxon>Vertebrata</taxon>
        <taxon>Euteleostomi</taxon>
        <taxon>Actinopterygii</taxon>
        <taxon>Neopterygii</taxon>
        <taxon>Teleostei</taxon>
        <taxon>Anguilliformes</taxon>
        <taxon>Anguillidae</taxon>
        <taxon>Anguilla</taxon>
    </lineage>
</organism>
<dbReference type="AlphaFoldDB" id="A0A0E9VYQ7"/>
<proteinExistence type="predicted"/>
<dbReference type="EMBL" id="GBXM01026132">
    <property type="protein sequence ID" value="JAH82445.1"/>
    <property type="molecule type" value="Transcribed_RNA"/>
</dbReference>
<name>A0A0E9VYQ7_ANGAN</name>
<accession>A0A0E9VYQ7</accession>
<reference evidence="1" key="2">
    <citation type="journal article" date="2015" name="Fish Shellfish Immunol.">
        <title>Early steps in the European eel (Anguilla anguilla)-Vibrio vulnificus interaction in the gills: Role of the RtxA13 toxin.</title>
        <authorList>
            <person name="Callol A."/>
            <person name="Pajuelo D."/>
            <person name="Ebbesson L."/>
            <person name="Teles M."/>
            <person name="MacKenzie S."/>
            <person name="Amaro C."/>
        </authorList>
    </citation>
    <scope>NUCLEOTIDE SEQUENCE</scope>
</reference>
<sequence length="16" mass="1821">MCLMLFPWSVALPAIE</sequence>
<evidence type="ECO:0000313" key="1">
    <source>
        <dbReference type="EMBL" id="JAH82445.1"/>
    </source>
</evidence>
<protein>
    <submittedName>
        <fullName evidence="1">Uncharacterized protein</fullName>
    </submittedName>
</protein>